<dbReference type="GO" id="GO:0042301">
    <property type="term" value="F:phosphate ion binding"/>
    <property type="evidence" value="ECO:0007669"/>
    <property type="project" value="InterPro"/>
</dbReference>
<dbReference type="SUPFAM" id="SSF53850">
    <property type="entry name" value="Periplasmic binding protein-like II"/>
    <property type="match status" value="1"/>
</dbReference>
<reference evidence="4 5" key="1">
    <citation type="submission" date="2007-03" db="EMBL/GenBank/DDBJ databases">
        <title>Complete sequence of chromosome of Methanococcus maripaludis C5.</title>
        <authorList>
            <consortium name="US DOE Joint Genome Institute"/>
            <person name="Copeland A."/>
            <person name="Lucas S."/>
            <person name="Lapidus A."/>
            <person name="Barry K."/>
            <person name="Glavina del Rio T."/>
            <person name="Dalin E."/>
            <person name="Tice H."/>
            <person name="Pitluck S."/>
            <person name="Chertkov O."/>
            <person name="Brettin T."/>
            <person name="Bruce D."/>
            <person name="Han C."/>
            <person name="Detter J.C."/>
            <person name="Schmutz J."/>
            <person name="Larimer F."/>
            <person name="Land M."/>
            <person name="Hauser L."/>
            <person name="Kyrpides N."/>
            <person name="Mikhailova N."/>
            <person name="Sieprawska-Lupa M."/>
            <person name="Whitman W.B."/>
            <person name="Richardson P."/>
        </authorList>
    </citation>
    <scope>NUCLEOTIDE SEQUENCE [LARGE SCALE GENOMIC DNA]</scope>
    <source>
        <strain evidence="5">C5 / ATCC BAA-1333</strain>
    </source>
</reference>
<organism evidence="4 5">
    <name type="scientific">Methanococcus maripaludis (strain C5 / ATCC BAA-1333)</name>
    <dbReference type="NCBI Taxonomy" id="402880"/>
    <lineage>
        <taxon>Archaea</taxon>
        <taxon>Methanobacteriati</taxon>
        <taxon>Methanobacteriota</taxon>
        <taxon>Methanomada group</taxon>
        <taxon>Methanococci</taxon>
        <taxon>Methanococcales</taxon>
        <taxon>Methanococcaceae</taxon>
        <taxon>Methanococcus</taxon>
    </lineage>
</organism>
<evidence type="ECO:0000313" key="5">
    <source>
        <dbReference type="Proteomes" id="UP000000253"/>
    </source>
</evidence>
<dbReference type="STRING" id="402880.MmarC5_0489"/>
<evidence type="ECO:0000313" key="4">
    <source>
        <dbReference type="EMBL" id="ABO34803.1"/>
    </source>
</evidence>
<dbReference type="CDD" id="cd13653">
    <property type="entry name" value="PBP2_phosphate_like_1"/>
    <property type="match status" value="1"/>
</dbReference>
<dbReference type="KEGG" id="mmq:MmarC5_0489"/>
<gene>
    <name evidence="4" type="ordered locus">MmarC5_0489</name>
</gene>
<keyword evidence="1" id="KW-0813">Transport</keyword>
<dbReference type="PANTHER" id="PTHR30570">
    <property type="entry name" value="PERIPLASMIC PHOSPHATE BINDING COMPONENT OF PHOSPHATE ABC TRANSPORTER"/>
    <property type="match status" value="1"/>
</dbReference>
<dbReference type="eggNOG" id="arCOG00213">
    <property type="taxonomic scope" value="Archaea"/>
</dbReference>
<evidence type="ECO:0000259" key="3">
    <source>
        <dbReference type="Pfam" id="PF12849"/>
    </source>
</evidence>
<dbReference type="AlphaFoldDB" id="A4FX74"/>
<dbReference type="InterPro" id="IPR011862">
    <property type="entry name" value="Phos-bd"/>
</dbReference>
<accession>A4FX74</accession>
<keyword evidence="2" id="KW-0732">Signal</keyword>
<dbReference type="PROSITE" id="PS51257">
    <property type="entry name" value="PROKAR_LIPOPROTEIN"/>
    <property type="match status" value="1"/>
</dbReference>
<dbReference type="Proteomes" id="UP000000253">
    <property type="component" value="Chromosome"/>
</dbReference>
<proteinExistence type="predicted"/>
<dbReference type="InterPro" id="IPR050811">
    <property type="entry name" value="Phosphate_ABC_transporter"/>
</dbReference>
<dbReference type="NCBIfam" id="TIGR02136">
    <property type="entry name" value="ptsS_2"/>
    <property type="match status" value="1"/>
</dbReference>
<evidence type="ECO:0000256" key="1">
    <source>
        <dbReference type="ARBA" id="ARBA00022448"/>
    </source>
</evidence>
<dbReference type="Gene3D" id="3.40.190.10">
    <property type="entry name" value="Periplasmic binding protein-like II"/>
    <property type="match status" value="2"/>
</dbReference>
<name>A4FX74_METM5</name>
<dbReference type="Pfam" id="PF12849">
    <property type="entry name" value="PBP_like_2"/>
    <property type="match status" value="1"/>
</dbReference>
<dbReference type="GeneID" id="4928151"/>
<dbReference type="OrthoDB" id="53390at2157"/>
<dbReference type="RefSeq" id="WP_011868258.1">
    <property type="nucleotide sequence ID" value="NC_009135.1"/>
</dbReference>
<dbReference type="InterPro" id="IPR024370">
    <property type="entry name" value="PBP_domain"/>
</dbReference>
<protein>
    <submittedName>
        <fullName evidence="4">Phosphate ABC transporter substrate-binding protein, PhoT family</fullName>
    </submittedName>
</protein>
<evidence type="ECO:0000256" key="2">
    <source>
        <dbReference type="ARBA" id="ARBA00022729"/>
    </source>
</evidence>
<dbReference type="PANTHER" id="PTHR30570:SF1">
    <property type="entry name" value="PHOSPHATE-BINDING PROTEIN PSTS"/>
    <property type="match status" value="1"/>
</dbReference>
<dbReference type="EMBL" id="CP000609">
    <property type="protein sequence ID" value="ABO34803.1"/>
    <property type="molecule type" value="Genomic_DNA"/>
</dbReference>
<sequence length="281" mass="29965">MKKYINVLIGAVFISLIVGFSGCTDNTNGSNDAEEVQQFSLKISGSTTVLPIAEEAAKQFMIQNKNYMIEVTGGGSGLGVKESGENLNDIGMASRDVKSSEFEEYPSLQVFGIAKDGVAIIVHPDNSVSGLTQEQIVAIYAGEITNWNEVGGEDAPITVYTRDEESGTREVFFEKALNKGNITKQAVVVASNGAMKSSVKADVNGIGYLSIGYLDSSVKGCEYEGVLPTEANVVSGTYKVSRTLNVITNGQPSEEAQAFIDFLLSSEGQQIVVNEGYIPVN</sequence>
<dbReference type="HOGENOM" id="CLU_026228_5_1_2"/>
<feature type="domain" description="PBP" evidence="3">
    <location>
        <begin position="34"/>
        <end position="267"/>
    </location>
</feature>